<evidence type="ECO:0000259" key="7">
    <source>
        <dbReference type="PROSITE" id="PS50011"/>
    </source>
</evidence>
<evidence type="ECO:0000256" key="3">
    <source>
        <dbReference type="ARBA" id="ARBA00022741"/>
    </source>
</evidence>
<keyword evidence="2" id="KW-0808">Transferase</keyword>
<dbReference type="SUPFAM" id="SSF81296">
    <property type="entry name" value="E set domains"/>
    <property type="match status" value="1"/>
</dbReference>
<feature type="domain" description="Protein kinase" evidence="7">
    <location>
        <begin position="38"/>
        <end position="396"/>
    </location>
</feature>
<keyword evidence="5" id="KW-0067">ATP-binding</keyword>
<dbReference type="PROSITE" id="PS50011">
    <property type="entry name" value="PROTEIN_KINASE_DOM"/>
    <property type="match status" value="1"/>
</dbReference>
<name>L8H5F2_ACACF</name>
<keyword evidence="9" id="KW-1185">Reference proteome</keyword>
<feature type="region of interest" description="Disordered" evidence="6">
    <location>
        <begin position="569"/>
        <end position="597"/>
    </location>
</feature>
<evidence type="ECO:0000256" key="6">
    <source>
        <dbReference type="SAM" id="MobiDB-lite"/>
    </source>
</evidence>
<organism evidence="8 9">
    <name type="scientific">Acanthamoeba castellanii (strain ATCC 30010 / Neff)</name>
    <dbReference type="NCBI Taxonomy" id="1257118"/>
    <lineage>
        <taxon>Eukaryota</taxon>
        <taxon>Amoebozoa</taxon>
        <taxon>Discosea</taxon>
        <taxon>Longamoebia</taxon>
        <taxon>Centramoebida</taxon>
        <taxon>Acanthamoebidae</taxon>
        <taxon>Acanthamoeba</taxon>
    </lineage>
</organism>
<dbReference type="GO" id="GO:0004674">
    <property type="term" value="F:protein serine/threonine kinase activity"/>
    <property type="evidence" value="ECO:0007669"/>
    <property type="project" value="UniProtKB-KW"/>
</dbReference>
<feature type="compositionally biased region" description="Low complexity" evidence="6">
    <location>
        <begin position="780"/>
        <end position="807"/>
    </location>
</feature>
<dbReference type="SMART" id="SM00220">
    <property type="entry name" value="S_TKc"/>
    <property type="match status" value="1"/>
</dbReference>
<evidence type="ECO:0000256" key="4">
    <source>
        <dbReference type="ARBA" id="ARBA00022777"/>
    </source>
</evidence>
<dbReference type="KEGG" id="acan:ACA1_112570"/>
<sequence>MEWLGRTIWPNKGCNEGSGLPPGFNNAKLQHNKMDHLYELRDLIQNNSHHIRAVVVDRRSATSSSSASPSSTPAHGPRLYSMLRVLKAGQCEEAWLQCLREAVQVHQRMADHPHIARLRHVYEDDEELCVMSDHLRGTRLYDEVLRRGRFKEAEVIPLVSHGVGLAIRPDVVFMENASVDGDAASPRYSLSLPDLFLIIAQNMAKERNVDTNGFSDMSAPLCYTAPEVLQMERCGATYSTLSAGNAASDAAASQGESAASSAAVAAAGVMDGSPGARSMWDTSKSDVWQIGTIAFMLLSGGVPSHPYFAAAGSSAAAEFALRRDDMMIIASTGAEAMTISEPMMSPGRACTSPRLDFTGDCWLDVSESAKCFLVSLLANDPAKRPTARQALRHPWLCGGAMMMLEDICVDTIVDHVDVLPDYAERLPKFLVKKITTNTINYREIEAVAVASDTSSTALVDSSAGAGDLGLGDLASRHLYELASDNFLWKRLCLATIKRDQGHADHHHNRDRDRDGHDGDGDGDDRTAAPQHFAEDQVKQITYESIEAQSASSPLSSPPPLFLSAFKRRRKNTNSSGGGGGGNSAGGGGKKKAHGKGRNSDYASALLASMDKKHQTIEAVNGRINTAKKVAPELWCTVLGGQLMRKGTHTWTVEITHAANSPGDIMVGVCMAGMDVSTSPSWLSDNAWLYHINQRSIYHKGVSTLARIQCVLQGIDVRLIACTFNIDEGTLAISINDHDQGVVAHVPTVLADGRSVASVGFYAAVDLYNAGDAVTLRSFSSTPTTATTTSPLTAASQAAAAGSTTTTSGKPGKDPLSPEVTRTKTEKRRLDMSVSGSLIGDNGLQTVRVTKKFWNSRKTVNFTCSLTQALFHPGSQIDLAVSIDNRSSKTIRCLIISFRGVKGKKAVPLGYYSHTSFSSTEGTISYELHLELPIRGHSSLKAVLPLLHIQGYRTSASPTTSTTTTSNEA</sequence>
<dbReference type="VEuPathDB" id="AmoebaDB:ACA1_112570"/>
<dbReference type="Gene3D" id="2.60.40.640">
    <property type="match status" value="1"/>
</dbReference>
<gene>
    <name evidence="8" type="ORF">ACA1_112570</name>
</gene>
<accession>L8H5F2</accession>
<dbReference type="InterPro" id="IPR011009">
    <property type="entry name" value="Kinase-like_dom_sf"/>
</dbReference>
<evidence type="ECO:0000313" key="9">
    <source>
        <dbReference type="Proteomes" id="UP000011083"/>
    </source>
</evidence>
<evidence type="ECO:0000313" key="8">
    <source>
        <dbReference type="EMBL" id="ELR19963.1"/>
    </source>
</evidence>
<dbReference type="InterPro" id="IPR000719">
    <property type="entry name" value="Prot_kinase_dom"/>
</dbReference>
<dbReference type="InterPro" id="IPR043136">
    <property type="entry name" value="B30.2/SPRY_sf"/>
</dbReference>
<dbReference type="Proteomes" id="UP000011083">
    <property type="component" value="Unassembled WGS sequence"/>
</dbReference>
<dbReference type="InterPro" id="IPR014756">
    <property type="entry name" value="Ig_E-set"/>
</dbReference>
<keyword evidence="3" id="KW-0547">Nucleotide-binding</keyword>
<dbReference type="EMBL" id="KB007926">
    <property type="protein sequence ID" value="ELR19963.1"/>
    <property type="molecule type" value="Genomic_DNA"/>
</dbReference>
<evidence type="ECO:0000256" key="1">
    <source>
        <dbReference type="ARBA" id="ARBA00022527"/>
    </source>
</evidence>
<feature type="region of interest" description="Disordered" evidence="6">
    <location>
        <begin position="780"/>
        <end position="827"/>
    </location>
</feature>
<dbReference type="CDD" id="cd11709">
    <property type="entry name" value="SPRY"/>
    <property type="match status" value="1"/>
</dbReference>
<dbReference type="SUPFAM" id="SSF56112">
    <property type="entry name" value="Protein kinase-like (PK-like)"/>
    <property type="match status" value="1"/>
</dbReference>
<dbReference type="InterPro" id="IPR050205">
    <property type="entry name" value="CDPK_Ser/Thr_kinases"/>
</dbReference>
<feature type="compositionally biased region" description="Gly residues" evidence="6">
    <location>
        <begin position="575"/>
        <end position="587"/>
    </location>
</feature>
<dbReference type="Gene3D" id="2.60.120.920">
    <property type="match status" value="1"/>
</dbReference>
<dbReference type="GeneID" id="14920801"/>
<protein>
    <submittedName>
        <fullName evidence="8">Myosin light chain kinase</fullName>
    </submittedName>
</protein>
<dbReference type="STRING" id="1257118.L8H5F2"/>
<dbReference type="SUPFAM" id="SSF49899">
    <property type="entry name" value="Concanavalin A-like lectins/glucanases"/>
    <property type="match status" value="1"/>
</dbReference>
<dbReference type="RefSeq" id="XP_004342072.1">
    <property type="nucleotide sequence ID" value="XM_004342023.1"/>
</dbReference>
<dbReference type="GO" id="GO:0005524">
    <property type="term" value="F:ATP binding"/>
    <property type="evidence" value="ECO:0007669"/>
    <property type="project" value="UniProtKB-KW"/>
</dbReference>
<dbReference type="OrthoDB" id="4062651at2759"/>
<keyword evidence="1" id="KW-0723">Serine/threonine-protein kinase</keyword>
<evidence type="ECO:0000256" key="2">
    <source>
        <dbReference type="ARBA" id="ARBA00022679"/>
    </source>
</evidence>
<dbReference type="InterPro" id="IPR013320">
    <property type="entry name" value="ConA-like_dom_sf"/>
</dbReference>
<evidence type="ECO:0000256" key="5">
    <source>
        <dbReference type="ARBA" id="ARBA00022840"/>
    </source>
</evidence>
<dbReference type="Pfam" id="PF00069">
    <property type="entry name" value="Pkinase"/>
    <property type="match status" value="1"/>
</dbReference>
<feature type="region of interest" description="Disordered" evidence="6">
    <location>
        <begin position="499"/>
        <end position="527"/>
    </location>
</feature>
<proteinExistence type="predicted"/>
<dbReference type="Gene3D" id="1.10.510.10">
    <property type="entry name" value="Transferase(Phosphotransferase) domain 1"/>
    <property type="match status" value="2"/>
</dbReference>
<dbReference type="InterPro" id="IPR014752">
    <property type="entry name" value="Arrestin-like_C"/>
</dbReference>
<dbReference type="AlphaFoldDB" id="L8H5F2"/>
<keyword evidence="4 8" id="KW-0418">Kinase</keyword>
<reference evidence="8 9" key="1">
    <citation type="journal article" date="2013" name="Genome Biol.">
        <title>Genome of Acanthamoeba castellanii highlights extensive lateral gene transfer and early evolution of tyrosine kinase signaling.</title>
        <authorList>
            <person name="Clarke M."/>
            <person name="Lohan A.J."/>
            <person name="Liu B."/>
            <person name="Lagkouvardos I."/>
            <person name="Roy S."/>
            <person name="Zafar N."/>
            <person name="Bertelli C."/>
            <person name="Schilde C."/>
            <person name="Kianianmomeni A."/>
            <person name="Burglin T.R."/>
            <person name="Frech C."/>
            <person name="Turcotte B."/>
            <person name="Kopec K.O."/>
            <person name="Synnott J.M."/>
            <person name="Choo C."/>
            <person name="Paponov I."/>
            <person name="Finkler A."/>
            <person name="Soon Heng Tan C."/>
            <person name="Hutchins A.P."/>
            <person name="Weinmeier T."/>
            <person name="Rattei T."/>
            <person name="Chu J.S."/>
            <person name="Gimenez G."/>
            <person name="Irimia M."/>
            <person name="Rigden D.J."/>
            <person name="Fitzpatrick D.A."/>
            <person name="Lorenzo-Morales J."/>
            <person name="Bateman A."/>
            <person name="Chiu C.H."/>
            <person name="Tang P."/>
            <person name="Hegemann P."/>
            <person name="Fromm H."/>
            <person name="Raoult D."/>
            <person name="Greub G."/>
            <person name="Miranda-Saavedra D."/>
            <person name="Chen N."/>
            <person name="Nash P."/>
            <person name="Ginger M.L."/>
            <person name="Horn M."/>
            <person name="Schaap P."/>
            <person name="Caler L."/>
            <person name="Loftus B."/>
        </authorList>
    </citation>
    <scope>NUCLEOTIDE SEQUENCE [LARGE SCALE GENOMIC DNA]</scope>
    <source>
        <strain evidence="8 9">Neff</strain>
    </source>
</reference>
<dbReference type="PANTHER" id="PTHR24349">
    <property type="entry name" value="SERINE/THREONINE-PROTEIN KINASE"/>
    <property type="match status" value="1"/>
</dbReference>